<name>A0A8H7LYT3_9AGAM</name>
<dbReference type="Gene3D" id="3.40.50.300">
    <property type="entry name" value="P-loop containing nucleotide triphosphate hydrolases"/>
    <property type="match status" value="1"/>
</dbReference>
<dbReference type="Pfam" id="PF24883">
    <property type="entry name" value="NPHP3_N"/>
    <property type="match status" value="1"/>
</dbReference>
<evidence type="ECO:0000256" key="1">
    <source>
        <dbReference type="ARBA" id="ARBA00022737"/>
    </source>
</evidence>
<dbReference type="AlphaFoldDB" id="A0A8H7LYT3"/>
<feature type="region of interest" description="Disordered" evidence="2">
    <location>
        <begin position="663"/>
        <end position="688"/>
    </location>
</feature>
<feature type="compositionally biased region" description="Polar residues" evidence="2">
    <location>
        <begin position="726"/>
        <end position="737"/>
    </location>
</feature>
<accession>A0A8H7LYT3</accession>
<feature type="compositionally biased region" description="Polar residues" evidence="2">
    <location>
        <begin position="679"/>
        <end position="688"/>
    </location>
</feature>
<evidence type="ECO:0000256" key="2">
    <source>
        <dbReference type="SAM" id="MobiDB-lite"/>
    </source>
</evidence>
<dbReference type="InterPro" id="IPR056884">
    <property type="entry name" value="NPHP3-like_N"/>
</dbReference>
<reference evidence="4" key="1">
    <citation type="submission" date="2020-09" db="EMBL/GenBank/DDBJ databases">
        <title>Comparative genome analyses of four rice-infecting Rhizoctonia solani isolates reveal extensive enrichment of homogalacturonan modification genes.</title>
        <authorList>
            <person name="Lee D.-Y."/>
            <person name="Jeon J."/>
            <person name="Kim K.-T."/>
            <person name="Cheong K."/>
            <person name="Song H."/>
            <person name="Choi G."/>
            <person name="Ko J."/>
            <person name="Opiyo S.O."/>
            <person name="Zuo S."/>
            <person name="Madhav S."/>
            <person name="Lee Y.-H."/>
            <person name="Wang G.-L."/>
        </authorList>
    </citation>
    <scope>NUCLEOTIDE SEQUENCE</scope>
    <source>
        <strain evidence="4">AG1-IA B2</strain>
    </source>
</reference>
<comment type="caution">
    <text evidence="4">The sequence shown here is derived from an EMBL/GenBank/DDBJ whole genome shotgun (WGS) entry which is preliminary data.</text>
</comment>
<feature type="region of interest" description="Disordered" evidence="2">
    <location>
        <begin position="702"/>
        <end position="737"/>
    </location>
</feature>
<feature type="domain" description="Nephrocystin 3-like N-terminal" evidence="3">
    <location>
        <begin position="332"/>
        <end position="469"/>
    </location>
</feature>
<proteinExistence type="predicted"/>
<feature type="compositionally biased region" description="Polar residues" evidence="2">
    <location>
        <begin position="702"/>
        <end position="717"/>
    </location>
</feature>
<keyword evidence="1" id="KW-0677">Repeat</keyword>
<evidence type="ECO:0000313" key="4">
    <source>
        <dbReference type="EMBL" id="KAF8751483.1"/>
    </source>
</evidence>
<protein>
    <submittedName>
        <fullName evidence="4">WD40 repeat-like protein</fullName>
    </submittedName>
</protein>
<evidence type="ECO:0000313" key="5">
    <source>
        <dbReference type="Proteomes" id="UP000614334"/>
    </source>
</evidence>
<evidence type="ECO:0000259" key="3">
    <source>
        <dbReference type="Pfam" id="PF24883"/>
    </source>
</evidence>
<dbReference type="SUPFAM" id="SSF52540">
    <property type="entry name" value="P-loop containing nucleoside triphosphate hydrolases"/>
    <property type="match status" value="1"/>
</dbReference>
<gene>
    <name evidence="4" type="ORF">RHS01_08153</name>
</gene>
<dbReference type="PANTHER" id="PTHR10039">
    <property type="entry name" value="AMELOGENIN"/>
    <property type="match status" value="1"/>
</dbReference>
<sequence>MDVLKYMARDLYIPHHRQTTAGLAKYQNVGHAWGQQGNPIAMDDALRGPENLGSAPGLAIVSEHYGAFGGSQNRSTPERSRVFGAPVEREEALGGTATLLQPSRTHMASLCTTVLYDFRNEAYCRLTIVATSGRPQSMPDLYAAHDANFSAFLFSYMGGFISGVAERDRLAQPARVECRAVWPTQDLSKERSEYSELRKKIDKVLKDLSTHMRSPAEGMMTDSVKLICSEIEAEVSALDAKQGLSTGRRLVDAMDGLDEVMECCQRVHDHLERLTLNLNLNILQGISEQMLELKLAKMTPSMSAVYNSAEAADIKRGACTEGTREAQIKLLLEWADEPSSGRTCWMNGMAGTGKTTIAYTVCTELKSKNQLGASFFCSRTIPECRRVKHIIPSIAYQLARFSLPFRCALSKVLSADIDAHALALNVQYKKLIEDPLAAVKDCLPSDLIVVIDALDECDNEDSKEITRKMAGRLDGHDDARLVLHNLDSAVVRQDIETYMRKELHDIPLTHAQWRSIVDRCGMLFIYAATTCRYIKQEHEMHNLATAVSVIMNSASVPMEQGDESVIDELYKTILDTAFDRSRASQGNKRRMRMVLETAVCAIEPMTKIAMAKILNLDGDTQVDRLLLPFRSVLNVAQKTGLVTTLHASFPDFMLSKTDPVSTTASQDLATRQSRKPAYDSSTVPSRSSTYAHYPLPSCLTARSKTSIGESPSRSHTASYMHVATGPPTSLSANTRVA</sequence>
<dbReference type="Proteomes" id="UP000614334">
    <property type="component" value="Unassembled WGS sequence"/>
</dbReference>
<organism evidence="4 5">
    <name type="scientific">Rhizoctonia solani</name>
    <dbReference type="NCBI Taxonomy" id="456999"/>
    <lineage>
        <taxon>Eukaryota</taxon>
        <taxon>Fungi</taxon>
        <taxon>Dikarya</taxon>
        <taxon>Basidiomycota</taxon>
        <taxon>Agaricomycotina</taxon>
        <taxon>Agaricomycetes</taxon>
        <taxon>Cantharellales</taxon>
        <taxon>Ceratobasidiaceae</taxon>
        <taxon>Rhizoctonia</taxon>
    </lineage>
</organism>
<dbReference type="EMBL" id="JACYCF010000017">
    <property type="protein sequence ID" value="KAF8751483.1"/>
    <property type="molecule type" value="Genomic_DNA"/>
</dbReference>
<dbReference type="InterPro" id="IPR027417">
    <property type="entry name" value="P-loop_NTPase"/>
</dbReference>